<reference evidence="2 3" key="1">
    <citation type="submission" date="2018-09" db="EMBL/GenBank/DDBJ databases">
        <title>Phylogeny of the Shewanellaceae, and recommendation for two new genera, Pseudoshewanella and Parashewanella.</title>
        <authorList>
            <person name="Wang G."/>
        </authorList>
    </citation>
    <scope>NUCLEOTIDE SEQUENCE [LARGE SCALE GENOMIC DNA]</scope>
    <source>
        <strain evidence="2 3">KCTC 22492</strain>
    </source>
</reference>
<accession>A0A3A6TG59</accession>
<dbReference type="OrthoDB" id="6113916at2"/>
<organism evidence="2 3">
    <name type="scientific">Parashewanella spongiae</name>
    <dbReference type="NCBI Taxonomy" id="342950"/>
    <lineage>
        <taxon>Bacteria</taxon>
        <taxon>Pseudomonadati</taxon>
        <taxon>Pseudomonadota</taxon>
        <taxon>Gammaproteobacteria</taxon>
        <taxon>Alteromonadales</taxon>
        <taxon>Shewanellaceae</taxon>
        <taxon>Parashewanella</taxon>
    </lineage>
</organism>
<dbReference type="RefSeq" id="WP_121854930.1">
    <property type="nucleotide sequence ID" value="NZ_CP037952.1"/>
</dbReference>
<keyword evidence="3" id="KW-1185">Reference proteome</keyword>
<dbReference type="Proteomes" id="UP000273022">
    <property type="component" value="Unassembled WGS sequence"/>
</dbReference>
<dbReference type="AlphaFoldDB" id="A0A3A6TG59"/>
<evidence type="ECO:0000256" key="1">
    <source>
        <dbReference type="ARBA" id="ARBA00023186"/>
    </source>
</evidence>
<keyword evidence="1" id="KW-0143">Chaperone</keyword>
<gene>
    <name evidence="2" type="ORF">D5R81_17635</name>
</gene>
<dbReference type="SUPFAM" id="SSF46565">
    <property type="entry name" value="Chaperone J-domain"/>
    <property type="match status" value="1"/>
</dbReference>
<dbReference type="EMBL" id="QYYH01000160">
    <property type="protein sequence ID" value="RJY06481.1"/>
    <property type="molecule type" value="Genomic_DNA"/>
</dbReference>
<name>A0A3A6TG59_9GAMM</name>
<evidence type="ECO:0000313" key="3">
    <source>
        <dbReference type="Proteomes" id="UP000273022"/>
    </source>
</evidence>
<comment type="caution">
    <text evidence="2">The sequence shown here is derived from an EMBL/GenBank/DDBJ whole genome shotgun (WGS) entry which is preliminary data.</text>
</comment>
<sequence>MTRVRVSDIQSSDVTVNKNWKKLSTLWDQISKLQTRNQRLESKISTFYEQAKLQFESYEIQTCSLTAIKVERLISFIARRTIKGERRDALYELIHEELTALESNPFWTESTAELRNSFQNQIAADAQNQAEKSPEPDEFETEAFRDMLEDMLGVDIDFEHEKLVEMMKNPQDFEQYFHDIALSHKEKHADIENIDSMDEDELDEDFFERAFNNFKQEESAPSIDDIKMLFKSSDLNKLYKKVASRLHPDKESDESLKREKHELMQQLSKAKRDGDVFTLLQMGQKWLPDFELDLSPSALKSMIRVLETKVKSLNHQHRDISSDSSLKGIVWNRFSARSKKQQQTNIQEHIDSLIVCQADIQECIDTLTTVKSVNAYLKERIEEERWNYFPNVGDMHGCPF</sequence>
<dbReference type="InterPro" id="IPR036869">
    <property type="entry name" value="J_dom_sf"/>
</dbReference>
<evidence type="ECO:0000313" key="2">
    <source>
        <dbReference type="EMBL" id="RJY06481.1"/>
    </source>
</evidence>
<proteinExistence type="predicted"/>
<protein>
    <submittedName>
        <fullName evidence="2">J domain-containing protein</fullName>
    </submittedName>
</protein>